<sequence>MQKITKIFRGELQKWIDIETVFFYQKGRVTFYALLVPDGGCNPRRFIPSDRFFQAKTLRCRLQTCSSRKYVIAYGEKILAFYFNIRWQRHQN</sequence>
<organism evidence="1 2">
    <name type="scientific">Candidatus Thiomargarita nelsonii</name>
    <dbReference type="NCBI Taxonomy" id="1003181"/>
    <lineage>
        <taxon>Bacteria</taxon>
        <taxon>Pseudomonadati</taxon>
        <taxon>Pseudomonadota</taxon>
        <taxon>Gammaproteobacteria</taxon>
        <taxon>Thiotrichales</taxon>
        <taxon>Thiotrichaceae</taxon>
        <taxon>Thiomargarita</taxon>
    </lineage>
</organism>
<dbReference type="AlphaFoldDB" id="A0A0A6P2K4"/>
<dbReference type="Proteomes" id="UP000076962">
    <property type="component" value="Unassembled WGS sequence"/>
</dbReference>
<reference evidence="1 2" key="1">
    <citation type="submission" date="2016-05" db="EMBL/GenBank/DDBJ databases">
        <title>Single-cell genome of chain-forming Candidatus Thiomargarita nelsonii and comparison to other large sulfur-oxidizing bacteria.</title>
        <authorList>
            <person name="Winkel M."/>
            <person name="Salman V."/>
            <person name="Woyke T."/>
            <person name="Schulz-Vogt H."/>
            <person name="Richter M."/>
            <person name="Flood B."/>
            <person name="Bailey J."/>
            <person name="Amann R."/>
            <person name="Mussmann M."/>
        </authorList>
    </citation>
    <scope>NUCLEOTIDE SEQUENCE [LARGE SCALE GENOMIC DNA]</scope>
    <source>
        <strain evidence="1 2">THI036</strain>
    </source>
</reference>
<name>A0A0A6P2K4_9GAMM</name>
<evidence type="ECO:0000313" key="2">
    <source>
        <dbReference type="Proteomes" id="UP000076962"/>
    </source>
</evidence>
<gene>
    <name evidence="1" type="ORF">THIOM_002178</name>
</gene>
<accession>A0A0A6P2K4</accession>
<dbReference type="EMBL" id="LUTY01001212">
    <property type="protein sequence ID" value="OAD22038.1"/>
    <property type="molecule type" value="Genomic_DNA"/>
</dbReference>
<protein>
    <submittedName>
        <fullName evidence="1">Uncharacterized protein</fullName>
    </submittedName>
</protein>
<proteinExistence type="predicted"/>
<comment type="caution">
    <text evidence="1">The sequence shown here is derived from an EMBL/GenBank/DDBJ whole genome shotgun (WGS) entry which is preliminary data.</text>
</comment>
<evidence type="ECO:0000313" key="1">
    <source>
        <dbReference type="EMBL" id="OAD22038.1"/>
    </source>
</evidence>
<keyword evidence="2" id="KW-1185">Reference proteome</keyword>